<dbReference type="InterPro" id="IPR051556">
    <property type="entry name" value="N-term/lysine_N-AcTrnsfr"/>
</dbReference>
<feature type="compositionally biased region" description="Pro residues" evidence="3">
    <location>
        <begin position="171"/>
        <end position="185"/>
    </location>
</feature>
<dbReference type="EMBL" id="SOZI01000010">
    <property type="protein sequence ID" value="TNY23554.1"/>
    <property type="molecule type" value="Genomic_DNA"/>
</dbReference>
<dbReference type="Gene3D" id="3.40.630.30">
    <property type="match status" value="1"/>
</dbReference>
<keyword evidence="2 5" id="KW-0012">Acyltransferase</keyword>
<dbReference type="PROSITE" id="PS51186">
    <property type="entry name" value="GNAT"/>
    <property type="match status" value="1"/>
</dbReference>
<reference evidence="5 6" key="1">
    <citation type="submission" date="2019-03" db="EMBL/GenBank/DDBJ databases">
        <title>Rhodosporidium diobovatum UCD-FST 08-225 genome sequencing, assembly, and annotation.</title>
        <authorList>
            <person name="Fakankun I.U."/>
            <person name="Fristensky B."/>
            <person name="Levin D.B."/>
        </authorList>
    </citation>
    <scope>NUCLEOTIDE SEQUENCE [LARGE SCALE GENOMIC DNA]</scope>
    <source>
        <strain evidence="5 6">UCD-FST 08-225</strain>
    </source>
</reference>
<dbReference type="InterPro" id="IPR000182">
    <property type="entry name" value="GNAT_dom"/>
</dbReference>
<dbReference type="OrthoDB" id="47374at2759"/>
<dbReference type="Pfam" id="PF00583">
    <property type="entry name" value="Acetyltransf_1"/>
    <property type="match status" value="1"/>
</dbReference>
<organism evidence="5 6">
    <name type="scientific">Rhodotorula diobovata</name>
    <dbReference type="NCBI Taxonomy" id="5288"/>
    <lineage>
        <taxon>Eukaryota</taxon>
        <taxon>Fungi</taxon>
        <taxon>Dikarya</taxon>
        <taxon>Basidiomycota</taxon>
        <taxon>Pucciniomycotina</taxon>
        <taxon>Microbotryomycetes</taxon>
        <taxon>Sporidiobolales</taxon>
        <taxon>Sporidiobolaceae</taxon>
        <taxon>Rhodotorula</taxon>
    </lineage>
</organism>
<name>A0A5C5G5D9_9BASI</name>
<dbReference type="GO" id="GO:0016747">
    <property type="term" value="F:acyltransferase activity, transferring groups other than amino-acyl groups"/>
    <property type="evidence" value="ECO:0007669"/>
    <property type="project" value="InterPro"/>
</dbReference>
<protein>
    <submittedName>
        <fullName evidence="5">Acyl-CoA N-acyltransferase</fullName>
    </submittedName>
</protein>
<feature type="compositionally biased region" description="Basic and acidic residues" evidence="3">
    <location>
        <begin position="203"/>
        <end position="227"/>
    </location>
</feature>
<keyword evidence="1 5" id="KW-0808">Transferase</keyword>
<dbReference type="GO" id="GO:0007064">
    <property type="term" value="P:mitotic sister chromatid cohesion"/>
    <property type="evidence" value="ECO:0007669"/>
    <property type="project" value="TreeGrafter"/>
</dbReference>
<proteinExistence type="predicted"/>
<keyword evidence="6" id="KW-1185">Reference proteome</keyword>
<gene>
    <name evidence="5" type="ORF">DMC30DRAFT_10033</name>
</gene>
<dbReference type="STRING" id="5288.A0A5C5G5D9"/>
<accession>A0A5C5G5D9</accession>
<dbReference type="SUPFAM" id="SSF55729">
    <property type="entry name" value="Acyl-CoA N-acyltransferases (Nat)"/>
    <property type="match status" value="1"/>
</dbReference>
<dbReference type="CDD" id="cd04301">
    <property type="entry name" value="NAT_SF"/>
    <property type="match status" value="1"/>
</dbReference>
<dbReference type="Proteomes" id="UP000311382">
    <property type="component" value="Unassembled WGS sequence"/>
</dbReference>
<feature type="domain" description="N-acetyltransferase" evidence="4">
    <location>
        <begin position="32"/>
        <end position="276"/>
    </location>
</feature>
<feature type="region of interest" description="Disordered" evidence="3">
    <location>
        <begin position="169"/>
        <end position="229"/>
    </location>
</feature>
<dbReference type="AlphaFoldDB" id="A0A5C5G5D9"/>
<dbReference type="GO" id="GO:0031415">
    <property type="term" value="C:NatA complex"/>
    <property type="evidence" value="ECO:0007669"/>
    <property type="project" value="TreeGrafter"/>
</dbReference>
<evidence type="ECO:0000256" key="1">
    <source>
        <dbReference type="ARBA" id="ARBA00022679"/>
    </source>
</evidence>
<evidence type="ECO:0000256" key="2">
    <source>
        <dbReference type="ARBA" id="ARBA00023315"/>
    </source>
</evidence>
<dbReference type="InterPro" id="IPR016181">
    <property type="entry name" value="Acyl_CoA_acyltransferase"/>
</dbReference>
<dbReference type="PANTHER" id="PTHR42919:SF8">
    <property type="entry name" value="N-ALPHA-ACETYLTRANSFERASE 50"/>
    <property type="match status" value="1"/>
</dbReference>
<evidence type="ECO:0000256" key="3">
    <source>
        <dbReference type="SAM" id="MobiDB-lite"/>
    </source>
</evidence>
<evidence type="ECO:0000259" key="4">
    <source>
        <dbReference type="PROSITE" id="PS51186"/>
    </source>
</evidence>
<evidence type="ECO:0000313" key="6">
    <source>
        <dbReference type="Proteomes" id="UP000311382"/>
    </source>
</evidence>
<dbReference type="PANTHER" id="PTHR42919">
    <property type="entry name" value="N-ALPHA-ACETYLTRANSFERASE"/>
    <property type="match status" value="1"/>
</dbReference>
<evidence type="ECO:0000313" key="5">
    <source>
        <dbReference type="EMBL" id="TNY23554.1"/>
    </source>
</evidence>
<comment type="caution">
    <text evidence="5">The sequence shown here is derived from an EMBL/GenBank/DDBJ whole genome shotgun (WGS) entry which is preliminary data.</text>
</comment>
<sequence length="286" mass="31228">MSAVLASLPDLPAVVQPATTLNGKRIRVPPRVNLGDLTPNNLGTVKKLHACLFPVVYSPHFFDALLNHQSHPEEYNKLVFYQDLPVGVIVCRLEPSDAEAPKTLAQAAAASKGKEVEGEGEAKAPAPPVVDGKSYKLYVMTLGVLAPYRHQGLGSKLIHQALTAAAASHIPPKPKPVSKPTPPPATTNGAVKGKKSLPPPPPVKKDDKSGKKKVEEEEEEEKPRPRVESVYLHVQVGNDEARRFWEKWGFEVKETVADYYRKIEPRDAWLLERKIEPSLSDAGASA</sequence>